<feature type="region of interest" description="Disordered" evidence="1">
    <location>
        <begin position="1"/>
        <end position="46"/>
    </location>
</feature>
<dbReference type="AlphaFoldDB" id="B9JHQ1"/>
<accession>B9JHQ1</accession>
<dbReference type="STRING" id="311403.Arad_8091"/>
<dbReference type="Proteomes" id="UP000001600">
    <property type="component" value="Chromosome 2"/>
</dbReference>
<organism evidence="2 3">
    <name type="scientific">Rhizobium rhizogenes (strain K84 / ATCC BAA-868)</name>
    <name type="common">Agrobacterium radiobacter</name>
    <dbReference type="NCBI Taxonomy" id="311403"/>
    <lineage>
        <taxon>Bacteria</taxon>
        <taxon>Pseudomonadati</taxon>
        <taxon>Pseudomonadota</taxon>
        <taxon>Alphaproteobacteria</taxon>
        <taxon>Hyphomicrobiales</taxon>
        <taxon>Rhizobiaceae</taxon>
        <taxon>Rhizobium/Agrobacterium group</taxon>
        <taxon>Rhizobium</taxon>
    </lineage>
</organism>
<feature type="compositionally biased region" description="Polar residues" evidence="1">
    <location>
        <begin position="36"/>
        <end position="46"/>
    </location>
</feature>
<gene>
    <name evidence="2" type="ordered locus">Arad_8091</name>
</gene>
<evidence type="ECO:0000313" key="2">
    <source>
        <dbReference type="EMBL" id="ACM29443.1"/>
    </source>
</evidence>
<feature type="compositionally biased region" description="Basic and acidic residues" evidence="1">
    <location>
        <begin position="17"/>
        <end position="29"/>
    </location>
</feature>
<dbReference type="KEGG" id="ara:Arad_8091"/>
<evidence type="ECO:0000256" key="1">
    <source>
        <dbReference type="SAM" id="MobiDB-lite"/>
    </source>
</evidence>
<dbReference type="EMBL" id="CP000629">
    <property type="protein sequence ID" value="ACM29443.1"/>
    <property type="molecule type" value="Genomic_DNA"/>
</dbReference>
<name>B9JHQ1_RHIR8</name>
<dbReference type="HOGENOM" id="CLU_2520236_0_0_5"/>
<evidence type="ECO:0000313" key="3">
    <source>
        <dbReference type="Proteomes" id="UP000001600"/>
    </source>
</evidence>
<sequence>MRQHDGVGISGKLHRPNTRDMSRGNDQQRQEYAPTNIANNSAGSLTRSPARALHIRNLFYDHVDYLALTGMVIQTLAPYSLLNW</sequence>
<protein>
    <submittedName>
        <fullName evidence="2">Uncharacterized protein</fullName>
    </submittedName>
</protein>
<proteinExistence type="predicted"/>
<reference evidence="2 3" key="1">
    <citation type="journal article" date="2009" name="J. Bacteriol.">
        <title>Genome sequences of three Agrobacterium biovars help elucidate the evolution of multichromosome genomes in bacteria.</title>
        <authorList>
            <person name="Slater S.C."/>
            <person name="Goldman B.S."/>
            <person name="Goodner B."/>
            <person name="Setubal J.C."/>
            <person name="Farrand S.K."/>
            <person name="Nester E.W."/>
            <person name="Burr T.J."/>
            <person name="Banta L."/>
            <person name="Dickerman A.W."/>
            <person name="Paulsen I."/>
            <person name="Otten L."/>
            <person name="Suen G."/>
            <person name="Welch R."/>
            <person name="Almeida N.F."/>
            <person name="Arnold F."/>
            <person name="Burton O.T."/>
            <person name="Du Z."/>
            <person name="Ewing A."/>
            <person name="Godsy E."/>
            <person name="Heisel S."/>
            <person name="Houmiel K.L."/>
            <person name="Jhaveri J."/>
            <person name="Lu J."/>
            <person name="Miller N.M."/>
            <person name="Norton S."/>
            <person name="Chen Q."/>
            <person name="Phoolcharoen W."/>
            <person name="Ohlin V."/>
            <person name="Ondrusek D."/>
            <person name="Pride N."/>
            <person name="Stricklin S.L."/>
            <person name="Sun J."/>
            <person name="Wheeler C."/>
            <person name="Wilson L."/>
            <person name="Zhu H."/>
            <person name="Wood D.W."/>
        </authorList>
    </citation>
    <scope>NUCLEOTIDE SEQUENCE [LARGE SCALE GENOMIC DNA]</scope>
    <source>
        <strain evidence="3">K84 / ATCC BAA-868</strain>
    </source>
</reference>